<dbReference type="InterPro" id="IPR025665">
    <property type="entry name" value="Beta-barrel_OMP_2"/>
</dbReference>
<sequence length="228" mass="26783">MIFFKYLQVQVIYTHKMIKNLQIIYVAILLLSISTLKSQVQFGVKGSLQFTNIRNVHRHSETRVFAPAVGLFAQIPFNDFNDSWFFKPEVVYSEQGEKDGKDINVKFYQTYINVPLMVKFYFEDFIFPPCCRGKDTHEFFIEAGPQVGYIINQKNKFRDKKWYGGVSKFDISAGLGGGISFFRKHEIGVRYNWGLNNIYQNYRAYSKNGKWFKSHNTSNLGVSYYYFF</sequence>
<dbReference type="Pfam" id="PF13568">
    <property type="entry name" value="OMP_b-brl_2"/>
    <property type="match status" value="1"/>
</dbReference>
<accession>A0A0X3ARQ9</accession>
<keyword evidence="1" id="KW-1133">Transmembrane helix</keyword>
<name>A0A0X3ARQ9_9FLAO</name>
<dbReference type="STRING" id="1586267.GCA_001418685_01610"/>
<evidence type="ECO:0000256" key="1">
    <source>
        <dbReference type="SAM" id="Phobius"/>
    </source>
</evidence>
<dbReference type="EMBL" id="FCOR01000010">
    <property type="protein sequence ID" value="CVK16745.1"/>
    <property type="molecule type" value="Genomic_DNA"/>
</dbReference>
<dbReference type="AlphaFoldDB" id="A0A0X3ARQ9"/>
<keyword evidence="1" id="KW-0812">Transmembrane</keyword>
<keyword evidence="4" id="KW-1185">Reference proteome</keyword>
<organism evidence="3 4">
    <name type="scientific">Apibacter mensalis</name>
    <dbReference type="NCBI Taxonomy" id="1586267"/>
    <lineage>
        <taxon>Bacteria</taxon>
        <taxon>Pseudomonadati</taxon>
        <taxon>Bacteroidota</taxon>
        <taxon>Flavobacteriia</taxon>
        <taxon>Flavobacteriales</taxon>
        <taxon>Weeksellaceae</taxon>
        <taxon>Apibacter</taxon>
    </lineage>
</organism>
<feature type="transmembrane region" description="Helical" evidence="1">
    <location>
        <begin position="21"/>
        <end position="40"/>
    </location>
</feature>
<proteinExistence type="predicted"/>
<evidence type="ECO:0000313" key="3">
    <source>
        <dbReference type="EMBL" id="CVK16745.1"/>
    </source>
</evidence>
<keyword evidence="1" id="KW-0472">Membrane</keyword>
<evidence type="ECO:0000259" key="2">
    <source>
        <dbReference type="Pfam" id="PF13568"/>
    </source>
</evidence>
<feature type="domain" description="Outer membrane protein beta-barrel" evidence="2">
    <location>
        <begin position="39"/>
        <end position="199"/>
    </location>
</feature>
<evidence type="ECO:0000313" key="4">
    <source>
        <dbReference type="Proteomes" id="UP000182761"/>
    </source>
</evidence>
<protein>
    <submittedName>
        <fullName evidence="3">Outer membrane protein beta-barrel domain-containing protein</fullName>
    </submittedName>
</protein>
<gene>
    <name evidence="3" type="ORF">Ga0061079_11029</name>
</gene>
<dbReference type="Proteomes" id="UP000182761">
    <property type="component" value="Unassembled WGS sequence"/>
</dbReference>
<reference evidence="3 4" key="1">
    <citation type="submission" date="2016-01" db="EMBL/GenBank/DDBJ databases">
        <authorList>
            <person name="McClelland M."/>
            <person name="Jain A."/>
            <person name="Saraogi P."/>
            <person name="Mendelson R."/>
            <person name="Westerman R."/>
            <person name="SanMiguel P."/>
            <person name="Csonka L."/>
        </authorList>
    </citation>
    <scope>NUCLEOTIDE SEQUENCE [LARGE SCALE GENOMIC DNA]</scope>
    <source>
        <strain evidence="3 4">R-53146</strain>
    </source>
</reference>